<keyword evidence="3" id="KW-0732">Signal</keyword>
<protein>
    <recommendedName>
        <fullName evidence="8">Structural protein MipA</fullName>
    </recommendedName>
</protein>
<name>A0A1P8KF62_9BURK</name>
<dbReference type="Proteomes" id="UP000186110">
    <property type="component" value="Chromosome"/>
</dbReference>
<evidence type="ECO:0000256" key="2">
    <source>
        <dbReference type="ARBA" id="ARBA00005722"/>
    </source>
</evidence>
<evidence type="ECO:0000313" key="6">
    <source>
        <dbReference type="EMBL" id="APW44622.1"/>
    </source>
</evidence>
<keyword evidence="5" id="KW-0998">Cell outer membrane</keyword>
<dbReference type="GO" id="GO:0009279">
    <property type="term" value="C:cell outer membrane"/>
    <property type="evidence" value="ECO:0007669"/>
    <property type="project" value="UniProtKB-SubCell"/>
</dbReference>
<comment type="similarity">
    <text evidence="2">Belongs to the MipA/OmpV family.</text>
</comment>
<keyword evidence="4" id="KW-0472">Membrane</keyword>
<dbReference type="InterPro" id="IPR010583">
    <property type="entry name" value="MipA"/>
</dbReference>
<dbReference type="Pfam" id="PF06629">
    <property type="entry name" value="MipA"/>
    <property type="match status" value="1"/>
</dbReference>
<gene>
    <name evidence="6" type="ORF">RS694_00480</name>
</gene>
<sequence>MLGSSLALSAQAQEQGLPLWEVGLFAGALSSPAYPASSERSTRALVLPTLVYRGEVFRSDRGGVGARLLHTDDTELDIGFAASLPASSQDIPARQGMSDLGTLIEFGPRLKGTLARPTPGSRLRYELPLRTVLEINNGVRTQGFAMEPELSYEVRDVGAGWSLSTNASLVLGDSRLNQYFYGVPADLATPQRPAYTAQAGLIATRLTLNASRRLGPDVRVFAYVRAESYAGSANAASPLYQQSTGTSAGLGLHWTLSRSAAKAEN</sequence>
<dbReference type="eggNOG" id="COG3713">
    <property type="taxonomic scope" value="Bacteria"/>
</dbReference>
<dbReference type="STRING" id="1484693.RS694_00480"/>
<dbReference type="PANTHER" id="PTHR38776:SF1">
    <property type="entry name" value="MLTA-INTERACTING PROTEIN-RELATED"/>
    <property type="match status" value="1"/>
</dbReference>
<evidence type="ECO:0000256" key="5">
    <source>
        <dbReference type="ARBA" id="ARBA00023237"/>
    </source>
</evidence>
<comment type="subcellular location">
    <subcellularLocation>
        <location evidence="1">Cell outer membrane</location>
    </subcellularLocation>
</comment>
<proteinExistence type="inferred from homology"/>
<dbReference type="PANTHER" id="PTHR38776">
    <property type="entry name" value="MLTA-INTERACTING PROTEIN-RELATED"/>
    <property type="match status" value="1"/>
</dbReference>
<accession>A0A1P8KF62</accession>
<evidence type="ECO:0000313" key="7">
    <source>
        <dbReference type="Proteomes" id="UP000186110"/>
    </source>
</evidence>
<keyword evidence="7" id="KW-1185">Reference proteome</keyword>
<reference evidence="6 7" key="1">
    <citation type="submission" date="2017-01" db="EMBL/GenBank/DDBJ databases">
        <authorList>
            <person name="Mah S.A."/>
            <person name="Swanson W.J."/>
            <person name="Moy G.W."/>
            <person name="Vacquier V.D."/>
        </authorList>
    </citation>
    <scope>NUCLEOTIDE SEQUENCE [LARGE SCALE GENOMIC DNA]</scope>
    <source>
        <strain evidence="6 7">DSM 22694</strain>
    </source>
</reference>
<dbReference type="EMBL" id="CP019239">
    <property type="protein sequence ID" value="APW44622.1"/>
    <property type="molecule type" value="Genomic_DNA"/>
</dbReference>
<dbReference type="KEGG" id="rsb:RS694_00480"/>
<evidence type="ECO:0008006" key="8">
    <source>
        <dbReference type="Google" id="ProtNLM"/>
    </source>
</evidence>
<organism evidence="6 7">
    <name type="scientific">Rhodoferax saidenbachensis</name>
    <dbReference type="NCBI Taxonomy" id="1484693"/>
    <lineage>
        <taxon>Bacteria</taxon>
        <taxon>Pseudomonadati</taxon>
        <taxon>Pseudomonadota</taxon>
        <taxon>Betaproteobacteria</taxon>
        <taxon>Burkholderiales</taxon>
        <taxon>Comamonadaceae</taxon>
        <taxon>Rhodoferax</taxon>
    </lineage>
</organism>
<evidence type="ECO:0000256" key="4">
    <source>
        <dbReference type="ARBA" id="ARBA00023136"/>
    </source>
</evidence>
<dbReference type="AlphaFoldDB" id="A0A1P8KF62"/>
<evidence type="ECO:0000256" key="3">
    <source>
        <dbReference type="ARBA" id="ARBA00022729"/>
    </source>
</evidence>
<evidence type="ECO:0000256" key="1">
    <source>
        <dbReference type="ARBA" id="ARBA00004442"/>
    </source>
</evidence>